<dbReference type="RefSeq" id="WP_222579358.1">
    <property type="nucleotide sequence ID" value="NZ_JAHVHU010000006.1"/>
</dbReference>
<keyword evidence="4" id="KW-1185">Reference proteome</keyword>
<reference evidence="3" key="1">
    <citation type="submission" date="2021-06" db="EMBL/GenBank/DDBJ databases">
        <title>44 bacteria genomes isolated from Dapeng, Shenzhen.</title>
        <authorList>
            <person name="Zheng W."/>
            <person name="Yu S."/>
            <person name="Huang Y."/>
        </authorList>
    </citation>
    <scope>NUCLEOTIDE SEQUENCE</scope>
    <source>
        <strain evidence="3">DP5N28-2</strain>
    </source>
</reference>
<accession>A0A953L6N2</accession>
<gene>
    <name evidence="3" type="ORF">KUV50_06835</name>
</gene>
<evidence type="ECO:0000256" key="1">
    <source>
        <dbReference type="SAM" id="SignalP"/>
    </source>
</evidence>
<feature type="domain" description="Outer membrane protein beta-barrel" evidence="2">
    <location>
        <begin position="26"/>
        <end position="207"/>
    </location>
</feature>
<sequence length="233" mass="25345">MKYLNIFLSLGLILVFVFTHQTAHAQTKVGITAGANFSKGYIENENGNVDETQGIPGIRAGLTFDIPVIGNIYIQPAAIYSQKGFKQNSNGFAGIDNEFKAQVSYFEVPVNLLYKPKVGSGNLVLGAGPYIGYGLGGQWETQTDVVIGDIIIENSGDVIFKKDVKDGEFGNYLYGKPLDYGVNLLAGYDFWGVFSLQVQAQLGLANIQPEVDGQKPGDIFHNRSLNVSVGYKF</sequence>
<feature type="chain" id="PRO_5037935570" evidence="1">
    <location>
        <begin position="26"/>
        <end position="233"/>
    </location>
</feature>
<evidence type="ECO:0000259" key="2">
    <source>
        <dbReference type="Pfam" id="PF13568"/>
    </source>
</evidence>
<evidence type="ECO:0000313" key="3">
    <source>
        <dbReference type="EMBL" id="MBY5957837.1"/>
    </source>
</evidence>
<dbReference type="Proteomes" id="UP000753961">
    <property type="component" value="Unassembled WGS sequence"/>
</dbReference>
<dbReference type="Pfam" id="PF13568">
    <property type="entry name" value="OMP_b-brl_2"/>
    <property type="match status" value="1"/>
</dbReference>
<protein>
    <submittedName>
        <fullName evidence="3">PorT family protein</fullName>
    </submittedName>
</protein>
<feature type="signal peptide" evidence="1">
    <location>
        <begin position="1"/>
        <end position="25"/>
    </location>
</feature>
<keyword evidence="1" id="KW-0732">Signal</keyword>
<dbReference type="EMBL" id="JAHVHU010000006">
    <property type="protein sequence ID" value="MBY5957837.1"/>
    <property type="molecule type" value="Genomic_DNA"/>
</dbReference>
<name>A0A953L6N2_9BACT</name>
<dbReference type="InterPro" id="IPR025665">
    <property type="entry name" value="Beta-barrel_OMP_2"/>
</dbReference>
<evidence type="ECO:0000313" key="4">
    <source>
        <dbReference type="Proteomes" id="UP000753961"/>
    </source>
</evidence>
<organism evidence="3 4">
    <name type="scientific">Membranihabitans marinus</name>
    <dbReference type="NCBI Taxonomy" id="1227546"/>
    <lineage>
        <taxon>Bacteria</taxon>
        <taxon>Pseudomonadati</taxon>
        <taxon>Bacteroidota</taxon>
        <taxon>Saprospiria</taxon>
        <taxon>Saprospirales</taxon>
        <taxon>Saprospiraceae</taxon>
        <taxon>Membranihabitans</taxon>
    </lineage>
</organism>
<comment type="caution">
    <text evidence="3">The sequence shown here is derived from an EMBL/GenBank/DDBJ whole genome shotgun (WGS) entry which is preliminary data.</text>
</comment>
<dbReference type="AlphaFoldDB" id="A0A953L6N2"/>
<proteinExistence type="predicted"/>